<protein>
    <submittedName>
        <fullName evidence="1">Uncharacterized protein</fullName>
    </submittedName>
</protein>
<accession>A0A0H5Q5B7</accession>
<dbReference type="EMBL" id="LN853972">
    <property type="protein sequence ID" value="CRY97221.1"/>
    <property type="molecule type" value="Genomic_DNA"/>
</dbReference>
<dbReference type="AlphaFoldDB" id="A0A0H5Q5B7"/>
<reference evidence="1" key="1">
    <citation type="submission" date="2015-06" db="EMBL/GenBank/DDBJ databases">
        <authorList>
            <person name="Joergensen T."/>
        </authorList>
    </citation>
    <scope>NUCLEOTIDE SEQUENCE</scope>
    <source>
        <strain evidence="1">RGFK1426</strain>
    </source>
</reference>
<sequence length="252" mass="26773">MGIFGLVEGSEAAAVVRRTQRALRAERVVGVVRARRSAEFVPVAQSAADAAVALFADKPSFRSIGDLLPPLSSAIGDVGYLGRQANRRVAQGMEVLALAQPQHVHIAPGRRAAVVAGTARVISPPVAAPVSRLDKGVVLAPVRSPVVPKGVRRLSVHRVVSAAERLPVEDDPLIEPFSPVVRPVVKPAVKPSVAPSRDRLRDLSLRGDIDFSPRLASGEPCVDRPVRRVGKAARPVVGSAPAVRRKFVPWCD</sequence>
<organism evidence="1">
    <name type="scientific">uncultured prokaryote</name>
    <dbReference type="NCBI Taxonomy" id="198431"/>
    <lineage>
        <taxon>unclassified sequences</taxon>
        <taxon>environmental samples</taxon>
    </lineage>
</organism>
<proteinExistence type="predicted"/>
<name>A0A0H5Q5B7_9ZZZZ</name>
<reference evidence="1" key="2">
    <citation type="submission" date="2015-07" db="EMBL/GenBank/DDBJ databases">
        <title>Plasmids, circular viruses and viroids from rat gut.</title>
        <authorList>
            <person name="Jorgensen T.J."/>
            <person name="Hansen M.A."/>
            <person name="Xu Z."/>
            <person name="Tabak M.A."/>
            <person name="Sorensen S.J."/>
            <person name="Hansen L.H."/>
        </authorList>
    </citation>
    <scope>NUCLEOTIDE SEQUENCE</scope>
    <source>
        <strain evidence="1">RGFK1426</strain>
    </source>
</reference>
<evidence type="ECO:0000313" key="1">
    <source>
        <dbReference type="EMBL" id="CRY97221.1"/>
    </source>
</evidence>